<name>A0A955L749_9BACT</name>
<accession>A0A955L749</accession>
<gene>
    <name evidence="1" type="ORF">KC717_00065</name>
</gene>
<organism evidence="1 2">
    <name type="scientific">Candidatus Dojkabacteria bacterium</name>
    <dbReference type="NCBI Taxonomy" id="2099670"/>
    <lineage>
        <taxon>Bacteria</taxon>
        <taxon>Candidatus Dojkabacteria</taxon>
    </lineage>
</organism>
<proteinExistence type="predicted"/>
<dbReference type="AlphaFoldDB" id="A0A955L749"/>
<protein>
    <submittedName>
        <fullName evidence="1">Uncharacterized protein</fullName>
    </submittedName>
</protein>
<dbReference type="Proteomes" id="UP000754563">
    <property type="component" value="Unassembled WGS sequence"/>
</dbReference>
<reference evidence="1" key="1">
    <citation type="submission" date="2020-04" db="EMBL/GenBank/DDBJ databases">
        <authorList>
            <person name="Zhang T."/>
        </authorList>
    </citation>
    <scope>NUCLEOTIDE SEQUENCE</scope>
    <source>
        <strain evidence="1">HKST-UBA11</strain>
    </source>
</reference>
<comment type="caution">
    <text evidence="1">The sequence shown here is derived from an EMBL/GenBank/DDBJ whole genome shotgun (WGS) entry which is preliminary data.</text>
</comment>
<dbReference type="EMBL" id="JAGQLH010000001">
    <property type="protein sequence ID" value="MCA9385020.1"/>
    <property type="molecule type" value="Genomic_DNA"/>
</dbReference>
<reference evidence="1" key="2">
    <citation type="journal article" date="2021" name="Microbiome">
        <title>Successional dynamics and alternative stable states in a saline activated sludge microbial community over 9 years.</title>
        <authorList>
            <person name="Wang Y."/>
            <person name="Ye J."/>
            <person name="Ju F."/>
            <person name="Liu L."/>
            <person name="Boyd J.A."/>
            <person name="Deng Y."/>
            <person name="Parks D.H."/>
            <person name="Jiang X."/>
            <person name="Yin X."/>
            <person name="Woodcroft B.J."/>
            <person name="Tyson G.W."/>
            <person name="Hugenholtz P."/>
            <person name="Polz M.F."/>
            <person name="Zhang T."/>
        </authorList>
    </citation>
    <scope>NUCLEOTIDE SEQUENCE</scope>
    <source>
        <strain evidence="1">HKST-UBA11</strain>
    </source>
</reference>
<evidence type="ECO:0000313" key="2">
    <source>
        <dbReference type="Proteomes" id="UP000754563"/>
    </source>
</evidence>
<evidence type="ECO:0000313" key="1">
    <source>
        <dbReference type="EMBL" id="MCA9385020.1"/>
    </source>
</evidence>
<sequence length="308" mass="34070">MELPPLLRHRKSIIWTSLLLLLLIGCSPKSKPDGSDATPDPVISPLQTAVANGADLGPPLFTPNQGDTPLGYLPDEFSPDDPVEVAANIANHRLMLIEPSALESNYNKFDPMFLEIIRGAALTFMFDQSDAISVSASEIRGGPIYEIVTGDTDDSSDLPVLTWQRKVLSNQEVTNIPQIVEEVQITYGTNWDFDLEIDEWEILPGFSENSDILHVTIETFSDDSDSPTAQLIADSLAQMSQHIFDDNQTSAVSVVIEIRGMEGNNQSVMIEAFERLARAKFYYSGTLLEGDLYEEYALAAFQIENPNR</sequence>